<feature type="chain" id="PRO_5038852986" description="SsuA/THI5-like domain-containing protein" evidence="4">
    <location>
        <begin position="23"/>
        <end position="358"/>
    </location>
</feature>
<feature type="signal peptide" evidence="4">
    <location>
        <begin position="1"/>
        <end position="22"/>
    </location>
</feature>
<gene>
    <name evidence="6" type="ORF">HFA01_19050</name>
</gene>
<dbReference type="OrthoDB" id="9815602at2"/>
<dbReference type="PANTHER" id="PTHR30024">
    <property type="entry name" value="ALIPHATIC SULFONATES-BINDING PROTEIN-RELATED"/>
    <property type="match status" value="1"/>
</dbReference>
<keyword evidence="3 4" id="KW-0732">Signal</keyword>
<dbReference type="EMBL" id="BJYD01000017">
    <property type="protein sequence ID" value="GEN53643.1"/>
    <property type="molecule type" value="Genomic_DNA"/>
</dbReference>
<feature type="domain" description="SsuA/THI5-like" evidence="5">
    <location>
        <begin position="60"/>
        <end position="268"/>
    </location>
</feature>
<comment type="caution">
    <text evidence="6">The sequence shown here is derived from an EMBL/GenBank/DDBJ whole genome shotgun (WGS) entry which is preliminary data.</text>
</comment>
<dbReference type="Proteomes" id="UP000321886">
    <property type="component" value="Unassembled WGS sequence"/>
</dbReference>
<dbReference type="RefSeq" id="WP_146815529.1">
    <property type="nucleotide sequence ID" value="NZ_BJYD01000017.1"/>
</dbReference>
<evidence type="ECO:0000259" key="5">
    <source>
        <dbReference type="Pfam" id="PF09084"/>
    </source>
</evidence>
<dbReference type="SUPFAM" id="SSF53850">
    <property type="entry name" value="Periplasmic binding protein-like II"/>
    <property type="match status" value="1"/>
</dbReference>
<dbReference type="GO" id="GO:0042597">
    <property type="term" value="C:periplasmic space"/>
    <property type="evidence" value="ECO:0007669"/>
    <property type="project" value="UniProtKB-SubCell"/>
</dbReference>
<comment type="subcellular location">
    <subcellularLocation>
        <location evidence="1">Periplasm</location>
    </subcellularLocation>
</comment>
<evidence type="ECO:0000256" key="4">
    <source>
        <dbReference type="SAM" id="SignalP"/>
    </source>
</evidence>
<comment type="similarity">
    <text evidence="2">Belongs to the bacterial solute-binding protein SsuA/TauA family.</text>
</comment>
<reference evidence="6 7" key="1">
    <citation type="submission" date="2019-07" db="EMBL/GenBank/DDBJ databases">
        <title>Whole genome shotgun sequence of Halobacillus faecis NBRC 103569.</title>
        <authorList>
            <person name="Hosoyama A."/>
            <person name="Uohara A."/>
            <person name="Ohji S."/>
            <person name="Ichikawa N."/>
        </authorList>
    </citation>
    <scope>NUCLEOTIDE SEQUENCE [LARGE SCALE GENOMIC DNA]</scope>
    <source>
        <strain evidence="6 7">NBRC 103569</strain>
    </source>
</reference>
<dbReference type="InterPro" id="IPR015168">
    <property type="entry name" value="SsuA/THI5"/>
</dbReference>
<name>A0A511WTP7_9BACI</name>
<dbReference type="PANTHER" id="PTHR30024:SF47">
    <property type="entry name" value="TAURINE-BINDING PERIPLASMIC PROTEIN"/>
    <property type="match status" value="1"/>
</dbReference>
<evidence type="ECO:0000256" key="1">
    <source>
        <dbReference type="ARBA" id="ARBA00004418"/>
    </source>
</evidence>
<evidence type="ECO:0000313" key="6">
    <source>
        <dbReference type="EMBL" id="GEN53643.1"/>
    </source>
</evidence>
<organism evidence="6 7">
    <name type="scientific">Halobacillus faecis</name>
    <dbReference type="NCBI Taxonomy" id="360184"/>
    <lineage>
        <taxon>Bacteria</taxon>
        <taxon>Bacillati</taxon>
        <taxon>Bacillota</taxon>
        <taxon>Bacilli</taxon>
        <taxon>Bacillales</taxon>
        <taxon>Bacillaceae</taxon>
        <taxon>Halobacillus</taxon>
    </lineage>
</organism>
<dbReference type="Pfam" id="PF09084">
    <property type="entry name" value="NMT1"/>
    <property type="match status" value="1"/>
</dbReference>
<evidence type="ECO:0000313" key="7">
    <source>
        <dbReference type="Proteomes" id="UP000321886"/>
    </source>
</evidence>
<dbReference type="GO" id="GO:0042918">
    <property type="term" value="P:alkanesulfonate transmembrane transport"/>
    <property type="evidence" value="ECO:0007669"/>
    <property type="project" value="TreeGrafter"/>
</dbReference>
<sequence>MVKKVCHLFSFLFIIFVLFGCASGDSGEDTGSGEMIDGDFAPLDKKATVVIAEDGAASGAGFYIAEEKGYFDDYNIDIKFTTFANSDDMLPALAAGEVDIAGGVSTASFFNAIAQGIDVKIIADKGHYFDGSSYFSFVVREDLQDEIKEYSDLKGKRIAVSSRNAVDDYIFQRMLEHAGLTEDDVEFVLMSDFGNMLAAMGNKSIDAALQIEPLITQGEAQDLHVRFGDATDFAPDAQIAMVLGSPDFIEKDTDVSVRFMAAYLKGVRDYNDAFLYDEGLDEVIEIMTKHTALKDADVWKKVGVTGLDPNGEMFIDDIKKQFEMYDANGAISGDIDFSDAIDTSLSEEAMEVIGRYDR</sequence>
<proteinExistence type="inferred from homology"/>
<protein>
    <recommendedName>
        <fullName evidence="5">SsuA/THI5-like domain-containing protein</fullName>
    </recommendedName>
</protein>
<accession>A0A511WTP7</accession>
<evidence type="ECO:0000256" key="3">
    <source>
        <dbReference type="ARBA" id="ARBA00022729"/>
    </source>
</evidence>
<keyword evidence="7" id="KW-1185">Reference proteome</keyword>
<dbReference type="PROSITE" id="PS51257">
    <property type="entry name" value="PROKAR_LIPOPROTEIN"/>
    <property type="match status" value="1"/>
</dbReference>
<evidence type="ECO:0000256" key="2">
    <source>
        <dbReference type="ARBA" id="ARBA00010742"/>
    </source>
</evidence>
<dbReference type="Gene3D" id="3.40.190.10">
    <property type="entry name" value="Periplasmic binding protein-like II"/>
    <property type="match status" value="2"/>
</dbReference>
<dbReference type="AlphaFoldDB" id="A0A511WTP7"/>